<dbReference type="CDD" id="cd00590">
    <property type="entry name" value="RRM_SF"/>
    <property type="match status" value="2"/>
</dbReference>
<feature type="region of interest" description="Disordered" evidence="4">
    <location>
        <begin position="207"/>
        <end position="238"/>
    </location>
</feature>
<dbReference type="Proteomes" id="UP000038009">
    <property type="component" value="Unassembled WGS sequence"/>
</dbReference>
<comment type="caution">
    <text evidence="6">The sequence shown here is derived from an EMBL/GenBank/DDBJ whole genome shotgun (WGS) entry which is preliminary data.</text>
</comment>
<evidence type="ECO:0000256" key="4">
    <source>
        <dbReference type="SAM" id="MobiDB-lite"/>
    </source>
</evidence>
<evidence type="ECO:0000313" key="6">
    <source>
        <dbReference type="EMBL" id="KPI90712.1"/>
    </source>
</evidence>
<dbReference type="PROSITE" id="PS50102">
    <property type="entry name" value="RRM"/>
    <property type="match status" value="2"/>
</dbReference>
<organism evidence="6 7">
    <name type="scientific">Leptomonas seymouri</name>
    <dbReference type="NCBI Taxonomy" id="5684"/>
    <lineage>
        <taxon>Eukaryota</taxon>
        <taxon>Discoba</taxon>
        <taxon>Euglenozoa</taxon>
        <taxon>Kinetoplastea</taxon>
        <taxon>Metakinetoplastina</taxon>
        <taxon>Trypanosomatida</taxon>
        <taxon>Trypanosomatidae</taxon>
        <taxon>Leishmaniinae</taxon>
        <taxon>Leptomonas</taxon>
    </lineage>
</organism>
<dbReference type="EMBL" id="LJSK01000002">
    <property type="protein sequence ID" value="KPI90712.1"/>
    <property type="molecule type" value="Genomic_DNA"/>
</dbReference>
<feature type="compositionally biased region" description="Low complexity" evidence="4">
    <location>
        <begin position="119"/>
        <end position="128"/>
    </location>
</feature>
<feature type="compositionally biased region" description="Polar residues" evidence="4">
    <location>
        <begin position="49"/>
        <end position="71"/>
    </location>
</feature>
<keyword evidence="7" id="KW-1185">Reference proteome</keyword>
<sequence>MASKPSLTQAPKPIGVTDDCATSTSTTPVIPPASPTTSAVTAPDESTTKSKNNSCAPSPTHSGLTSDQVSPSPAIHISASGAESGAPRDHMPRQQQQRASAAHCNSVAGENSDHNACDSAAPSSVSSSHRPQHHNLTTAAVATVTAMTPATQNGVPSVLVQDGGFADGFTTTNVTTSTYSPQPVPTATSAVRNTLKAVAPRMNASLFTQGTPESMQSPLYGNSTDPLNDGSSAGYGSATSAATTISAPTTPSGPSRTNLIIYNIGNTVTEDTLHELFDVYGEVVSCAVMRNIHTGESQGTAFVRFATNAEARRALYAYNDRTKPLYLTESKPLVVQWARKQHDDTPVGEARKKIMKLFVRNIPLDCSVEVLEMLFGQYGNVRQVTLHKDTAPVEDAAMERLIAFVIYTEEGAAERAATAVHNTKPFPSCNGIPIMIKLAEDQVRHDRPRSQRYSQPVSPQQQSPPLQQPLSPQQQQQQQHQRPVMDFGYTWAFSLAQQQQQPQPLQQSLSPQLQQQQRPMMDFGYAGGFPLPQPQLPHVELRPALQIATPMGPTLMRSSLEGNVDSCSRAGVPIPNPRSVALAVANSKRVSAVVRVGCSLKTARPVLSPCLSVDSGFASISPTAAVDERSLECLRSPRKYRHNPYSMLSSVFVC</sequence>
<feature type="region of interest" description="Disordered" evidence="4">
    <location>
        <begin position="443"/>
        <end position="482"/>
    </location>
</feature>
<proteinExistence type="predicted"/>
<dbReference type="Gene3D" id="3.30.70.330">
    <property type="match status" value="2"/>
</dbReference>
<gene>
    <name evidence="6" type="ORF">ABL78_0148</name>
</gene>
<evidence type="ECO:0000313" key="7">
    <source>
        <dbReference type="Proteomes" id="UP000038009"/>
    </source>
</evidence>
<dbReference type="Pfam" id="PF00076">
    <property type="entry name" value="RRM_1"/>
    <property type="match status" value="2"/>
</dbReference>
<dbReference type="FunFam" id="3.30.70.330:FF:000835">
    <property type="entry name" value="RNA binding protein, putative"/>
    <property type="match status" value="1"/>
</dbReference>
<evidence type="ECO:0000256" key="2">
    <source>
        <dbReference type="ARBA" id="ARBA00022884"/>
    </source>
</evidence>
<name>A0A0N1PFG3_LEPSE</name>
<dbReference type="SUPFAM" id="SSF54928">
    <property type="entry name" value="RNA-binding domain, RBD"/>
    <property type="match status" value="1"/>
</dbReference>
<dbReference type="GO" id="GO:0003723">
    <property type="term" value="F:RNA binding"/>
    <property type="evidence" value="ECO:0007669"/>
    <property type="project" value="UniProtKB-UniRule"/>
</dbReference>
<feature type="domain" description="RRM" evidence="5">
    <location>
        <begin position="257"/>
        <end position="340"/>
    </location>
</feature>
<dbReference type="VEuPathDB" id="TriTrypDB:Lsey_0002_0360"/>
<dbReference type="InterPro" id="IPR000504">
    <property type="entry name" value="RRM_dom"/>
</dbReference>
<evidence type="ECO:0000256" key="3">
    <source>
        <dbReference type="PROSITE-ProRule" id="PRU00176"/>
    </source>
</evidence>
<feature type="compositionally biased region" description="Low complexity" evidence="4">
    <location>
        <begin position="451"/>
        <end position="482"/>
    </location>
</feature>
<evidence type="ECO:0000259" key="5">
    <source>
        <dbReference type="PROSITE" id="PS50102"/>
    </source>
</evidence>
<dbReference type="InterPro" id="IPR035979">
    <property type="entry name" value="RBD_domain_sf"/>
</dbReference>
<dbReference type="OrthoDB" id="266020at2759"/>
<feature type="compositionally biased region" description="Polar residues" evidence="4">
    <location>
        <begin position="207"/>
        <end position="226"/>
    </location>
</feature>
<protein>
    <submittedName>
        <fullName evidence="6">Putative RNA binding protein</fullName>
    </submittedName>
</protein>
<feature type="domain" description="RRM" evidence="5">
    <location>
        <begin position="355"/>
        <end position="441"/>
    </location>
</feature>
<dbReference type="InterPro" id="IPR012677">
    <property type="entry name" value="Nucleotide-bd_a/b_plait_sf"/>
</dbReference>
<accession>A0A0N1PFG3</accession>
<keyword evidence="2 3" id="KW-0694">RNA-binding</keyword>
<dbReference type="AlphaFoldDB" id="A0A0N1PFG3"/>
<reference evidence="6 7" key="1">
    <citation type="journal article" date="2015" name="PLoS Pathog.">
        <title>Leptomonas seymouri: Adaptations to the Dixenous Life Cycle Analyzed by Genome Sequencing, Transcriptome Profiling and Co-infection with Leishmania donovani.</title>
        <authorList>
            <person name="Kraeva N."/>
            <person name="Butenko A."/>
            <person name="Hlavacova J."/>
            <person name="Kostygov A."/>
            <person name="Myskova J."/>
            <person name="Grybchuk D."/>
            <person name="Lestinova T."/>
            <person name="Votypka J."/>
            <person name="Volf P."/>
            <person name="Opperdoes F."/>
            <person name="Flegontov P."/>
            <person name="Lukes J."/>
            <person name="Yurchenko V."/>
        </authorList>
    </citation>
    <scope>NUCLEOTIDE SEQUENCE [LARGE SCALE GENOMIC DNA]</scope>
    <source>
        <strain evidence="6 7">ATCC 30220</strain>
    </source>
</reference>
<dbReference type="SMART" id="SM00360">
    <property type="entry name" value="RRM"/>
    <property type="match status" value="2"/>
</dbReference>
<evidence type="ECO:0000256" key="1">
    <source>
        <dbReference type="ARBA" id="ARBA00022737"/>
    </source>
</evidence>
<keyword evidence="1" id="KW-0677">Repeat</keyword>
<dbReference type="PANTHER" id="PTHR24012">
    <property type="entry name" value="RNA BINDING PROTEIN"/>
    <property type="match status" value="1"/>
</dbReference>
<feature type="region of interest" description="Disordered" evidence="4">
    <location>
        <begin position="1"/>
        <end position="132"/>
    </location>
</feature>